<accession>A0ACD5A8L6</accession>
<organism evidence="1 2">
    <name type="scientific">Streptomyces citrinus</name>
    <dbReference type="NCBI Taxonomy" id="3118173"/>
    <lineage>
        <taxon>Bacteria</taxon>
        <taxon>Bacillati</taxon>
        <taxon>Actinomycetota</taxon>
        <taxon>Actinomycetes</taxon>
        <taxon>Kitasatosporales</taxon>
        <taxon>Streptomycetaceae</taxon>
        <taxon>Streptomyces</taxon>
    </lineage>
</organism>
<dbReference type="Proteomes" id="UP001432251">
    <property type="component" value="Chromosome"/>
</dbReference>
<dbReference type="EMBL" id="CP146022">
    <property type="protein sequence ID" value="WWQ63576.1"/>
    <property type="molecule type" value="Genomic_DNA"/>
</dbReference>
<gene>
    <name evidence="1" type="ORF">V2W30_09640</name>
</gene>
<evidence type="ECO:0000313" key="1">
    <source>
        <dbReference type="EMBL" id="WWQ63576.1"/>
    </source>
</evidence>
<keyword evidence="2" id="KW-1185">Reference proteome</keyword>
<name>A0ACD5A8L6_9ACTN</name>
<reference evidence="1" key="1">
    <citation type="journal article" date="2025" name="Int. J. Syst. Evol. Microbiol.">
        <title>Streptomyces citrinus sp. nov., with yellow diffusible pigment.</title>
        <authorList>
            <person name="He Y."/>
            <person name="Yang E."/>
            <person name="Xu J."/>
            <person name="Sun Y."/>
            <person name="Sun L."/>
        </authorList>
    </citation>
    <scope>NUCLEOTIDE SEQUENCE</scope>
    <source>
        <strain evidence="1">Q6</strain>
    </source>
</reference>
<evidence type="ECO:0000313" key="2">
    <source>
        <dbReference type="Proteomes" id="UP001432251"/>
    </source>
</evidence>
<sequence length="306" mass="33056">MPDLGRLVRSAEETDRGACGDACRDACRDACARPARPAETGGVAGADVRQERLRAVFRRLGDELRCAESALAELVEEGAAGDGPVRVETVEGRAAQAQRLLRLETGARRTFQAFLTGFNTVTPVPHTLTDQSGRTAPADPGGSDGGQASRPTAPPGVTYQLLVDRDFLAEPAAVTALEERTGRGEQVRVVDNPLIKLAVADGDVAMVQVSPERAVLLRPPLVMLATELFAAVWRHSRPYLREGVELSPVDRQILQLMLSGLTDAATAKQLGTSPRTVQRRLRALMDLTSVTSRLQLGWYAMRNNWV</sequence>
<protein>
    <submittedName>
        <fullName evidence="1">Helix-turn-helix transcriptional regulator</fullName>
    </submittedName>
</protein>
<proteinExistence type="predicted"/>